<keyword evidence="1" id="KW-1133">Transmembrane helix</keyword>
<protein>
    <submittedName>
        <fullName evidence="2">Uncharacterized protein</fullName>
    </submittedName>
</protein>
<accession>A0ABU0IUC2</accession>
<proteinExistence type="predicted"/>
<sequence>MRSPNGPLFKTYEIVAIVAFLAAAGALAALKLVY</sequence>
<name>A0ABU0IUC2_9CAUL</name>
<evidence type="ECO:0000313" key="3">
    <source>
        <dbReference type="Proteomes" id="UP001228905"/>
    </source>
</evidence>
<keyword evidence="1" id="KW-0472">Membrane</keyword>
<keyword evidence="1" id="KW-0812">Transmembrane</keyword>
<feature type="transmembrane region" description="Helical" evidence="1">
    <location>
        <begin position="12"/>
        <end position="33"/>
    </location>
</feature>
<keyword evidence="3" id="KW-1185">Reference proteome</keyword>
<gene>
    <name evidence="2" type="ORF">QO010_003399</name>
</gene>
<evidence type="ECO:0000256" key="1">
    <source>
        <dbReference type="SAM" id="Phobius"/>
    </source>
</evidence>
<evidence type="ECO:0000313" key="2">
    <source>
        <dbReference type="EMBL" id="MDQ0465610.1"/>
    </source>
</evidence>
<organism evidence="2 3">
    <name type="scientific">Caulobacter ginsengisoli</name>
    <dbReference type="NCBI Taxonomy" id="400775"/>
    <lineage>
        <taxon>Bacteria</taxon>
        <taxon>Pseudomonadati</taxon>
        <taxon>Pseudomonadota</taxon>
        <taxon>Alphaproteobacteria</taxon>
        <taxon>Caulobacterales</taxon>
        <taxon>Caulobacteraceae</taxon>
        <taxon>Caulobacter</taxon>
    </lineage>
</organism>
<dbReference type="Proteomes" id="UP001228905">
    <property type="component" value="Unassembled WGS sequence"/>
</dbReference>
<reference evidence="2 3" key="1">
    <citation type="submission" date="2023-07" db="EMBL/GenBank/DDBJ databases">
        <title>Genomic Encyclopedia of Type Strains, Phase IV (KMG-IV): sequencing the most valuable type-strain genomes for metagenomic binning, comparative biology and taxonomic classification.</title>
        <authorList>
            <person name="Goeker M."/>
        </authorList>
    </citation>
    <scope>NUCLEOTIDE SEQUENCE [LARGE SCALE GENOMIC DNA]</scope>
    <source>
        <strain evidence="2 3">DSM 18695</strain>
    </source>
</reference>
<dbReference type="EMBL" id="JAUSVS010000007">
    <property type="protein sequence ID" value="MDQ0465610.1"/>
    <property type="molecule type" value="Genomic_DNA"/>
</dbReference>
<comment type="caution">
    <text evidence="2">The sequence shown here is derived from an EMBL/GenBank/DDBJ whole genome shotgun (WGS) entry which is preliminary data.</text>
</comment>